<comment type="caution">
    <text evidence="14">The sequence shown here is derived from an EMBL/GenBank/DDBJ whole genome shotgun (WGS) entry which is preliminary data.</text>
</comment>
<proteinExistence type="inferred from homology"/>
<keyword evidence="7" id="KW-0479">Metal-binding</keyword>
<evidence type="ECO:0000256" key="11">
    <source>
        <dbReference type="ARBA" id="ARBA00023033"/>
    </source>
</evidence>
<comment type="pathway">
    <text evidence="3">Secondary metabolite biosynthesis.</text>
</comment>
<dbReference type="EMBL" id="JAYKXP010000044">
    <property type="protein sequence ID" value="KAK7037747.1"/>
    <property type="molecule type" value="Genomic_DNA"/>
</dbReference>
<dbReference type="PRINTS" id="PR00463">
    <property type="entry name" value="EP450I"/>
</dbReference>
<keyword evidence="11" id="KW-0503">Monooxygenase</keyword>
<keyword evidence="15" id="KW-1185">Reference proteome</keyword>
<evidence type="ECO:0000256" key="1">
    <source>
        <dbReference type="ARBA" id="ARBA00001971"/>
    </source>
</evidence>
<keyword evidence="10" id="KW-0408">Iron</keyword>
<keyword evidence="5" id="KW-0349">Heme</keyword>
<protein>
    <recommendedName>
        <fullName evidence="16">Cytochrome P450</fullName>
    </recommendedName>
</protein>
<keyword evidence="8" id="KW-1133">Transmembrane helix</keyword>
<evidence type="ECO:0000313" key="15">
    <source>
        <dbReference type="Proteomes" id="UP001383192"/>
    </source>
</evidence>
<evidence type="ECO:0000256" key="4">
    <source>
        <dbReference type="ARBA" id="ARBA00010617"/>
    </source>
</evidence>
<organism evidence="14 15">
    <name type="scientific">Paramarasmius palmivorus</name>
    <dbReference type="NCBI Taxonomy" id="297713"/>
    <lineage>
        <taxon>Eukaryota</taxon>
        <taxon>Fungi</taxon>
        <taxon>Dikarya</taxon>
        <taxon>Basidiomycota</taxon>
        <taxon>Agaricomycotina</taxon>
        <taxon>Agaricomycetes</taxon>
        <taxon>Agaricomycetidae</taxon>
        <taxon>Agaricales</taxon>
        <taxon>Marasmiineae</taxon>
        <taxon>Marasmiaceae</taxon>
        <taxon>Paramarasmius</taxon>
    </lineage>
</organism>
<evidence type="ECO:0000256" key="6">
    <source>
        <dbReference type="ARBA" id="ARBA00022692"/>
    </source>
</evidence>
<gene>
    <name evidence="14" type="ORF">VNI00_010708</name>
</gene>
<dbReference type="Gene3D" id="1.10.630.10">
    <property type="entry name" value="Cytochrome P450"/>
    <property type="match status" value="1"/>
</dbReference>
<dbReference type="InterPro" id="IPR050364">
    <property type="entry name" value="Cytochrome_P450_fung"/>
</dbReference>
<evidence type="ECO:0000256" key="8">
    <source>
        <dbReference type="ARBA" id="ARBA00022989"/>
    </source>
</evidence>
<evidence type="ECO:0000256" key="5">
    <source>
        <dbReference type="ARBA" id="ARBA00022617"/>
    </source>
</evidence>
<comment type="similarity">
    <text evidence="4">Belongs to the cytochrome P450 family.</text>
</comment>
<dbReference type="InterPro" id="IPR001128">
    <property type="entry name" value="Cyt_P450"/>
</dbReference>
<dbReference type="GO" id="GO:0020037">
    <property type="term" value="F:heme binding"/>
    <property type="evidence" value="ECO:0007669"/>
    <property type="project" value="InterPro"/>
</dbReference>
<dbReference type="Pfam" id="PF00067">
    <property type="entry name" value="p450"/>
    <property type="match status" value="1"/>
</dbReference>
<evidence type="ECO:0000256" key="2">
    <source>
        <dbReference type="ARBA" id="ARBA00004167"/>
    </source>
</evidence>
<dbReference type="AlphaFoldDB" id="A0AAW0CDJ9"/>
<keyword evidence="13" id="KW-0325">Glycoprotein</keyword>
<dbReference type="InterPro" id="IPR002401">
    <property type="entry name" value="Cyt_P450_E_grp-I"/>
</dbReference>
<evidence type="ECO:0000256" key="10">
    <source>
        <dbReference type="ARBA" id="ARBA00023004"/>
    </source>
</evidence>
<evidence type="ECO:0008006" key="16">
    <source>
        <dbReference type="Google" id="ProtNLM"/>
    </source>
</evidence>
<evidence type="ECO:0000256" key="13">
    <source>
        <dbReference type="ARBA" id="ARBA00023180"/>
    </source>
</evidence>
<evidence type="ECO:0000313" key="14">
    <source>
        <dbReference type="EMBL" id="KAK7037747.1"/>
    </source>
</evidence>
<keyword evidence="9" id="KW-0560">Oxidoreductase</keyword>
<evidence type="ECO:0000256" key="7">
    <source>
        <dbReference type="ARBA" id="ARBA00022723"/>
    </source>
</evidence>
<dbReference type="GO" id="GO:0005506">
    <property type="term" value="F:iron ion binding"/>
    <property type="evidence" value="ECO:0007669"/>
    <property type="project" value="InterPro"/>
</dbReference>
<accession>A0AAW0CDJ9</accession>
<dbReference type="GO" id="GO:0016020">
    <property type="term" value="C:membrane"/>
    <property type="evidence" value="ECO:0007669"/>
    <property type="project" value="UniProtKB-SubCell"/>
</dbReference>
<name>A0AAW0CDJ9_9AGAR</name>
<dbReference type="SUPFAM" id="SSF48264">
    <property type="entry name" value="Cytochrome P450"/>
    <property type="match status" value="1"/>
</dbReference>
<dbReference type="GO" id="GO:0016705">
    <property type="term" value="F:oxidoreductase activity, acting on paired donors, with incorporation or reduction of molecular oxygen"/>
    <property type="evidence" value="ECO:0007669"/>
    <property type="project" value="InterPro"/>
</dbReference>
<reference evidence="14 15" key="1">
    <citation type="submission" date="2024-01" db="EMBL/GenBank/DDBJ databases">
        <title>A draft genome for a cacao thread blight-causing isolate of Paramarasmius palmivorus.</title>
        <authorList>
            <person name="Baruah I.K."/>
            <person name="Bukari Y."/>
            <person name="Amoako-Attah I."/>
            <person name="Meinhardt L.W."/>
            <person name="Bailey B.A."/>
            <person name="Cohen S.P."/>
        </authorList>
    </citation>
    <scope>NUCLEOTIDE SEQUENCE [LARGE SCALE GENOMIC DNA]</scope>
    <source>
        <strain evidence="14 15">GH-12</strain>
    </source>
</reference>
<comment type="cofactor">
    <cofactor evidence="1">
        <name>heme</name>
        <dbReference type="ChEBI" id="CHEBI:30413"/>
    </cofactor>
</comment>
<keyword evidence="6" id="KW-0812">Transmembrane</keyword>
<dbReference type="GO" id="GO:0004497">
    <property type="term" value="F:monooxygenase activity"/>
    <property type="evidence" value="ECO:0007669"/>
    <property type="project" value="UniProtKB-KW"/>
</dbReference>
<comment type="subcellular location">
    <subcellularLocation>
        <location evidence="2">Membrane</location>
        <topology evidence="2">Single-pass membrane protein</topology>
    </subcellularLocation>
</comment>
<dbReference type="InterPro" id="IPR036396">
    <property type="entry name" value="Cyt_P450_sf"/>
</dbReference>
<evidence type="ECO:0000256" key="12">
    <source>
        <dbReference type="ARBA" id="ARBA00023136"/>
    </source>
</evidence>
<keyword evidence="12" id="KW-0472">Membrane</keyword>
<dbReference type="PANTHER" id="PTHR46300:SF2">
    <property type="entry name" value="CYTOCHROME P450 MONOOXYGENASE ALNH-RELATED"/>
    <property type="match status" value="1"/>
</dbReference>
<dbReference type="Proteomes" id="UP001383192">
    <property type="component" value="Unassembled WGS sequence"/>
</dbReference>
<evidence type="ECO:0000256" key="9">
    <source>
        <dbReference type="ARBA" id="ARBA00023002"/>
    </source>
</evidence>
<dbReference type="PANTHER" id="PTHR46300">
    <property type="entry name" value="P450, PUTATIVE (EUROFUNG)-RELATED-RELATED"/>
    <property type="match status" value="1"/>
</dbReference>
<evidence type="ECO:0000256" key="3">
    <source>
        <dbReference type="ARBA" id="ARBA00005179"/>
    </source>
</evidence>
<sequence length="118" mass="13660">MANNPRSQKLAQQEIDTVIGKKRLPTLEDRNNLPYVQAIYLETMRLRAPLPLGLWHKATEDDNYNGYHIPQGTVLFANIWAMNHDEKVYPDPYAFKPERFLNTKANVSDILAFGFGRR</sequence>